<dbReference type="AlphaFoldDB" id="A0AAW9JNR0"/>
<evidence type="ECO:0000313" key="1">
    <source>
        <dbReference type="EMBL" id="MDZ5596850.1"/>
    </source>
</evidence>
<dbReference type="RefSeq" id="WP_239467686.1">
    <property type="nucleotide sequence ID" value="NZ_CP010059.1"/>
</dbReference>
<accession>A0AAW9JNR0</accession>
<sequence length="70" mass="8336">MKDNRWRLLDIFTQLLEGKAIKISELVEKKYGTEDTIRKDKDSIREFLAEKDLDRGLFGQVEYQHGIVFF</sequence>
<organism evidence="1 2">
    <name type="scientific">Enterococcus cecorum</name>
    <dbReference type="NCBI Taxonomy" id="44008"/>
    <lineage>
        <taxon>Bacteria</taxon>
        <taxon>Bacillati</taxon>
        <taxon>Bacillota</taxon>
        <taxon>Bacilli</taxon>
        <taxon>Lactobacillales</taxon>
        <taxon>Enterococcaceae</taxon>
        <taxon>Enterococcus</taxon>
    </lineage>
</organism>
<dbReference type="Proteomes" id="UP001290582">
    <property type="component" value="Unassembled WGS sequence"/>
</dbReference>
<comment type="caution">
    <text evidence="1">The sequence shown here is derived from an EMBL/GenBank/DDBJ whole genome shotgun (WGS) entry which is preliminary data.</text>
</comment>
<evidence type="ECO:0008006" key="3">
    <source>
        <dbReference type="Google" id="ProtNLM"/>
    </source>
</evidence>
<evidence type="ECO:0000313" key="2">
    <source>
        <dbReference type="Proteomes" id="UP001290582"/>
    </source>
</evidence>
<protein>
    <recommendedName>
        <fullName evidence="3">WYL domain-containing protein</fullName>
    </recommendedName>
</protein>
<dbReference type="EMBL" id="JAXOGL010000001">
    <property type="protein sequence ID" value="MDZ5596850.1"/>
    <property type="molecule type" value="Genomic_DNA"/>
</dbReference>
<name>A0AAW9JNR0_9ENTE</name>
<gene>
    <name evidence="1" type="ORF">U1294_01165</name>
</gene>
<reference evidence="1" key="1">
    <citation type="submission" date="2023-12" db="EMBL/GenBank/DDBJ databases">
        <title>Molecular genomic analyses of Enterococcus cecorum from sepsis oubreaks in broilers.</title>
        <authorList>
            <person name="Rhoads D."/>
            <person name="Alrubaye A."/>
        </authorList>
    </citation>
    <scope>NUCLEOTIDE SEQUENCE</scope>
    <source>
        <strain evidence="1">1755</strain>
    </source>
</reference>
<proteinExistence type="predicted"/>